<dbReference type="PANTHER" id="PTHR12302">
    <property type="entry name" value="EBNA2 BINDING PROTEIN P100"/>
    <property type="match status" value="1"/>
</dbReference>
<dbReference type="EMBL" id="CAJEWE010000010">
    <property type="protein sequence ID" value="CAD2078396.1"/>
    <property type="molecule type" value="Genomic_DNA"/>
</dbReference>
<dbReference type="GO" id="GO:0016787">
    <property type="term" value="F:hydrolase activity"/>
    <property type="evidence" value="ECO:0007669"/>
    <property type="project" value="UniProtKB-KW"/>
</dbReference>
<dbReference type="InterPro" id="IPR035437">
    <property type="entry name" value="SNase_OB-fold_sf"/>
</dbReference>
<evidence type="ECO:0000256" key="3">
    <source>
        <dbReference type="ARBA" id="ARBA00022801"/>
    </source>
</evidence>
<evidence type="ECO:0000313" key="7">
    <source>
        <dbReference type="Proteomes" id="UP000521032"/>
    </source>
</evidence>
<dbReference type="GO" id="GO:0004519">
    <property type="term" value="F:endonuclease activity"/>
    <property type="evidence" value="ECO:0007669"/>
    <property type="project" value="UniProtKB-KW"/>
</dbReference>
<keyword evidence="3" id="KW-0378">Hydrolase</keyword>
<dbReference type="SUPFAM" id="SSF50199">
    <property type="entry name" value="Staphylococcal nuclease"/>
    <property type="match status" value="1"/>
</dbReference>
<dbReference type="PROSITE" id="PS50830">
    <property type="entry name" value="TNASE_3"/>
    <property type="match status" value="1"/>
</dbReference>
<dbReference type="InterPro" id="IPR016071">
    <property type="entry name" value="Staphylococal_nuclease_OB-fold"/>
</dbReference>
<accession>A0A6V7RJV1</accession>
<keyword evidence="4" id="KW-0812">Transmembrane</keyword>
<organism evidence="6 7">
    <name type="scientific">Phocicoccus schoeneichii</name>
    <dbReference type="NCBI Taxonomy" id="1812261"/>
    <lineage>
        <taxon>Bacteria</taxon>
        <taxon>Bacillati</taxon>
        <taxon>Bacillota</taxon>
        <taxon>Bacilli</taxon>
        <taxon>Bacillales</taxon>
        <taxon>Salinicoccaceae</taxon>
        <taxon>Phocicoccus</taxon>
    </lineage>
</organism>
<keyword evidence="7" id="KW-1185">Reference proteome</keyword>
<feature type="domain" description="TNase-like" evidence="5">
    <location>
        <begin position="73"/>
        <end position="206"/>
    </location>
</feature>
<evidence type="ECO:0000259" key="5">
    <source>
        <dbReference type="PROSITE" id="PS50830"/>
    </source>
</evidence>
<evidence type="ECO:0000256" key="4">
    <source>
        <dbReference type="SAM" id="Phobius"/>
    </source>
</evidence>
<dbReference type="AlphaFoldDB" id="A0A6V7RJV1"/>
<keyword evidence="2" id="KW-0255">Endonuclease</keyword>
<keyword evidence="1" id="KW-0540">Nuclease</keyword>
<name>A0A6V7RJV1_9BACL</name>
<dbReference type="SMART" id="SM00318">
    <property type="entry name" value="SNc"/>
    <property type="match status" value="1"/>
</dbReference>
<dbReference type="Gene3D" id="2.40.50.90">
    <property type="match status" value="1"/>
</dbReference>
<keyword evidence="4" id="KW-1133">Transmembrane helix</keyword>
<gene>
    <name evidence="6" type="primary">nuc</name>
    <name evidence="6" type="ORF">JEOSCH030_01514</name>
</gene>
<evidence type="ECO:0000256" key="2">
    <source>
        <dbReference type="ARBA" id="ARBA00022759"/>
    </source>
</evidence>
<sequence>MYNNLNDSFKDDFMKSNNEQFYKNGRRPFRKYQRLGLPGLIVVLGIMLLVYFFGDNNEEVVHTNDRNVINSFEKYEVELDRHTDGDTTQFLFNGESHSFRYLIINTPEIGRNGEKSEPYAEEALERVEEVLDNAEHIYVEFDNEITDNYDRFLVYVYADDVMVNELLVREGLATVRYIHPPNDTYVDILKKAEKEAKVEKRGLWSE</sequence>
<evidence type="ECO:0000313" key="6">
    <source>
        <dbReference type="EMBL" id="CAD2078396.1"/>
    </source>
</evidence>
<reference evidence="6 7" key="1">
    <citation type="submission" date="2020-07" db="EMBL/GenBank/DDBJ databases">
        <authorList>
            <person name="Criscuolo A."/>
        </authorList>
    </citation>
    <scope>NUCLEOTIDE SEQUENCE [LARGE SCALE GENOMIC DNA]</scope>
    <source>
        <strain evidence="7">CIP 111030</strain>
    </source>
</reference>
<comment type="caution">
    <text evidence="6">The sequence shown here is derived from an EMBL/GenBank/DDBJ whole genome shotgun (WGS) entry which is preliminary data.</text>
</comment>
<evidence type="ECO:0000256" key="1">
    <source>
        <dbReference type="ARBA" id="ARBA00022722"/>
    </source>
</evidence>
<dbReference type="Pfam" id="PF00565">
    <property type="entry name" value="SNase"/>
    <property type="match status" value="1"/>
</dbReference>
<feature type="transmembrane region" description="Helical" evidence="4">
    <location>
        <begin position="35"/>
        <end position="54"/>
    </location>
</feature>
<dbReference type="PANTHER" id="PTHR12302:SF3">
    <property type="entry name" value="SERINE_THREONINE-PROTEIN KINASE 31"/>
    <property type="match status" value="1"/>
</dbReference>
<protein>
    <submittedName>
        <fullName evidence="6">Thermonuclease</fullName>
    </submittedName>
</protein>
<dbReference type="Proteomes" id="UP000521032">
    <property type="component" value="Unassembled WGS sequence"/>
</dbReference>
<keyword evidence="4" id="KW-0472">Membrane</keyword>
<proteinExistence type="predicted"/>